<dbReference type="EMBL" id="MIHA01000010">
    <property type="protein sequence ID" value="ODQ89356.1"/>
    <property type="molecule type" value="Genomic_DNA"/>
</dbReference>
<comment type="cofactor">
    <cofactor evidence="1">
        <name>FAD</name>
        <dbReference type="ChEBI" id="CHEBI:57692"/>
    </cofactor>
</comment>
<proteinExistence type="inferred from homology"/>
<dbReference type="AlphaFoldDB" id="A0A1E3RHK4"/>
<reference evidence="8" key="1">
    <citation type="submission" date="2016-09" db="EMBL/GenBank/DDBJ databases">
        <authorList>
            <person name="Greninger A.L."/>
            <person name="Jerome K.R."/>
            <person name="Mcnair B."/>
            <person name="Wallis C."/>
            <person name="Fang F."/>
        </authorList>
    </citation>
    <scope>NUCLEOTIDE SEQUENCE [LARGE SCALE GENOMIC DNA]</scope>
    <source>
        <strain evidence="8">M6</strain>
    </source>
</reference>
<dbReference type="Gene3D" id="1.10.540.10">
    <property type="entry name" value="Acyl-CoA dehydrogenase/oxidase, N-terminal domain"/>
    <property type="match status" value="1"/>
</dbReference>
<dbReference type="Gene3D" id="1.20.140.10">
    <property type="entry name" value="Butyryl-CoA Dehydrogenase, subunit A, domain 3"/>
    <property type="match status" value="1"/>
</dbReference>
<evidence type="ECO:0000313" key="7">
    <source>
        <dbReference type="EMBL" id="ODQ89356.1"/>
    </source>
</evidence>
<evidence type="ECO:0000256" key="3">
    <source>
        <dbReference type="ARBA" id="ARBA00022630"/>
    </source>
</evidence>
<comment type="caution">
    <text evidence="7">The sequence shown here is derived from an EMBL/GenBank/DDBJ whole genome shotgun (WGS) entry which is preliminary data.</text>
</comment>
<dbReference type="SUPFAM" id="SSF47203">
    <property type="entry name" value="Acyl-CoA dehydrogenase C-terminal domain-like"/>
    <property type="match status" value="1"/>
</dbReference>
<dbReference type="Proteomes" id="UP000094053">
    <property type="component" value="Unassembled WGS sequence"/>
</dbReference>
<dbReference type="SUPFAM" id="SSF56645">
    <property type="entry name" value="Acyl-CoA dehydrogenase NM domain-like"/>
    <property type="match status" value="1"/>
</dbReference>
<dbReference type="PANTHER" id="PTHR43884:SF20">
    <property type="entry name" value="ACYL-COA DEHYDROGENASE FADE28"/>
    <property type="match status" value="1"/>
</dbReference>
<evidence type="ECO:0000256" key="1">
    <source>
        <dbReference type="ARBA" id="ARBA00001974"/>
    </source>
</evidence>
<keyword evidence="3" id="KW-0285">Flavoprotein</keyword>
<dbReference type="OrthoDB" id="4684614at2"/>
<evidence type="ECO:0000259" key="6">
    <source>
        <dbReference type="Pfam" id="PF00441"/>
    </source>
</evidence>
<dbReference type="InterPro" id="IPR037069">
    <property type="entry name" value="AcylCoA_DH/ox_N_sf"/>
</dbReference>
<dbReference type="InterPro" id="IPR036250">
    <property type="entry name" value="AcylCo_DH-like_C"/>
</dbReference>
<gene>
    <name evidence="7" type="ORF">BHQ18_15390</name>
</gene>
<dbReference type="Pfam" id="PF00441">
    <property type="entry name" value="Acyl-CoA_dh_1"/>
    <property type="match status" value="1"/>
</dbReference>
<sequence>MDIGMTDEQEQLADAERAWLSRHDPIAKVRQALDHAPIRIDHDAVAHAEESGLLDLLTTEVGGTHMDLAVCAEAHGYAVSSLPIADLAVARWVLERVGVDSDALTGVAQAAETTTRPAPMAADMAQFVVVRDESVAVVDNPVLTELTTLDLTRSWARLTLDAPEWRPAPPGTSERVRAALALHRGFDAIGAAARLLEMTVEYAGQREQFGAPIGSFQAVKHHCADMAVGVEAGRATLWAAAASLDADAARSSHLVSAAVAYAKNAASEVAGTALQVHGGIGFTWEHDLHLFLRRIRVDEAFDGSVAEHRAALVPA</sequence>
<evidence type="ECO:0000256" key="5">
    <source>
        <dbReference type="ARBA" id="ARBA00023002"/>
    </source>
</evidence>
<dbReference type="RefSeq" id="WP_069414485.1">
    <property type="nucleotide sequence ID" value="NZ_JACKUL010000020.1"/>
</dbReference>
<accession>A0A1E3RHK4</accession>
<evidence type="ECO:0000313" key="8">
    <source>
        <dbReference type="Proteomes" id="UP000094053"/>
    </source>
</evidence>
<evidence type="ECO:0000256" key="4">
    <source>
        <dbReference type="ARBA" id="ARBA00022827"/>
    </source>
</evidence>
<dbReference type="InterPro" id="IPR009100">
    <property type="entry name" value="AcylCoA_DH/oxidase_NM_dom_sf"/>
</dbReference>
<dbReference type="STRING" id="1776.BHQ18_15390"/>
<organism evidence="7 8">
    <name type="scientific">Mycolicibacterium flavescens</name>
    <name type="common">Mycobacterium flavescens</name>
    <dbReference type="NCBI Taxonomy" id="1776"/>
    <lineage>
        <taxon>Bacteria</taxon>
        <taxon>Bacillati</taxon>
        <taxon>Actinomycetota</taxon>
        <taxon>Actinomycetes</taxon>
        <taxon>Mycobacteriales</taxon>
        <taxon>Mycobacteriaceae</taxon>
        <taxon>Mycolicibacterium</taxon>
    </lineage>
</organism>
<keyword evidence="4" id="KW-0274">FAD</keyword>
<feature type="domain" description="Acyl-CoA dehydrogenase/oxidase C-terminal" evidence="6">
    <location>
        <begin position="186"/>
        <end position="306"/>
    </location>
</feature>
<dbReference type="PANTHER" id="PTHR43884">
    <property type="entry name" value="ACYL-COA DEHYDROGENASE"/>
    <property type="match status" value="1"/>
</dbReference>
<keyword evidence="8" id="KW-1185">Reference proteome</keyword>
<keyword evidence="5" id="KW-0560">Oxidoreductase</keyword>
<name>A0A1E3RHK4_MYCFV</name>
<dbReference type="GO" id="GO:0003995">
    <property type="term" value="F:acyl-CoA dehydrogenase activity"/>
    <property type="evidence" value="ECO:0007669"/>
    <property type="project" value="TreeGrafter"/>
</dbReference>
<protein>
    <submittedName>
        <fullName evidence="7">Acyl-CoA dehydrogenase</fullName>
    </submittedName>
</protein>
<comment type="similarity">
    <text evidence="2">Belongs to the acyl-CoA dehydrogenase family.</text>
</comment>
<dbReference type="GO" id="GO:0050660">
    <property type="term" value="F:flavin adenine dinucleotide binding"/>
    <property type="evidence" value="ECO:0007669"/>
    <property type="project" value="InterPro"/>
</dbReference>
<evidence type="ECO:0000256" key="2">
    <source>
        <dbReference type="ARBA" id="ARBA00009347"/>
    </source>
</evidence>
<dbReference type="InterPro" id="IPR009075">
    <property type="entry name" value="AcylCo_DH/oxidase_C"/>
</dbReference>